<reference evidence="3 4" key="1">
    <citation type="submission" date="2016-10" db="EMBL/GenBank/DDBJ databases">
        <authorList>
            <person name="de Groot N.N."/>
        </authorList>
    </citation>
    <scope>NUCLEOTIDE SEQUENCE [LARGE SCALE GENOMIC DNA]</scope>
    <source>
        <strain evidence="3 4">CGMCC 1.10457</strain>
    </source>
</reference>
<proteinExistence type="predicted"/>
<evidence type="ECO:0000259" key="2">
    <source>
        <dbReference type="Pfam" id="PF07790"/>
    </source>
</evidence>
<feature type="transmembrane region" description="Helical" evidence="1">
    <location>
        <begin position="12"/>
        <end position="38"/>
    </location>
</feature>
<dbReference type="EMBL" id="FOZK01000002">
    <property type="protein sequence ID" value="SFR96529.1"/>
    <property type="molecule type" value="Genomic_DNA"/>
</dbReference>
<dbReference type="NCBIfam" id="TIGR02537">
    <property type="entry name" value="arch_flag_Nterm"/>
    <property type="match status" value="1"/>
</dbReference>
<dbReference type="InterPro" id="IPR013373">
    <property type="entry name" value="Flagellin/pilin_N_arc"/>
</dbReference>
<keyword evidence="1" id="KW-0472">Membrane</keyword>
<dbReference type="RefSeq" id="WP_089815761.1">
    <property type="nucleotide sequence ID" value="NZ_FOZK01000002.1"/>
</dbReference>
<keyword evidence="4" id="KW-1185">Reference proteome</keyword>
<sequence length="172" mass="18160">MVRGRLRRENRGVSPVISVVLLVAITVILAATAGYVVFGLADETKAVAPQPAITATYDRTTDGDGQALELVFEGGDTLEEKNVYFVLQDAVAVNPSGSDSAAEIDGNQIDAQIGSEIAAGATMTIDADATTVDTTSSPSEKLDLSDATLRLVWDPASADIQETETIWRWSDS</sequence>
<evidence type="ECO:0000256" key="1">
    <source>
        <dbReference type="SAM" id="Phobius"/>
    </source>
</evidence>
<dbReference type="AlphaFoldDB" id="A0A1I6KZ78"/>
<keyword evidence="3" id="KW-0966">Cell projection</keyword>
<keyword evidence="1" id="KW-1133">Transmembrane helix</keyword>
<dbReference type="Pfam" id="PF07790">
    <property type="entry name" value="Pilin_N"/>
    <property type="match status" value="1"/>
</dbReference>
<feature type="domain" description="Archaeal Type IV pilin N-terminal" evidence="2">
    <location>
        <begin position="11"/>
        <end position="89"/>
    </location>
</feature>
<dbReference type="OrthoDB" id="242149at2157"/>
<protein>
    <submittedName>
        <fullName evidence="3">Flagellin N-terminal-like domain-containing protein</fullName>
    </submittedName>
</protein>
<dbReference type="InterPro" id="IPR012859">
    <property type="entry name" value="Pilin_N_archaeal"/>
</dbReference>
<dbReference type="STRING" id="767519.SAMN05216559_1632"/>
<gene>
    <name evidence="3" type="ORF">SAMN05216559_1632</name>
</gene>
<dbReference type="Proteomes" id="UP000199062">
    <property type="component" value="Unassembled WGS sequence"/>
</dbReference>
<evidence type="ECO:0000313" key="3">
    <source>
        <dbReference type="EMBL" id="SFR96529.1"/>
    </source>
</evidence>
<keyword evidence="1" id="KW-0812">Transmembrane</keyword>
<accession>A0A1I6KZ78</accession>
<keyword evidence="3" id="KW-0282">Flagellum</keyword>
<evidence type="ECO:0000313" key="4">
    <source>
        <dbReference type="Proteomes" id="UP000199062"/>
    </source>
</evidence>
<keyword evidence="3" id="KW-0969">Cilium</keyword>
<name>A0A1I6KZ78_9EURY</name>
<organism evidence="3 4">
    <name type="scientific">Halomicrobium zhouii</name>
    <dbReference type="NCBI Taxonomy" id="767519"/>
    <lineage>
        <taxon>Archaea</taxon>
        <taxon>Methanobacteriati</taxon>
        <taxon>Methanobacteriota</taxon>
        <taxon>Stenosarchaea group</taxon>
        <taxon>Halobacteria</taxon>
        <taxon>Halobacteriales</taxon>
        <taxon>Haloarculaceae</taxon>
        <taxon>Halomicrobium</taxon>
    </lineage>
</organism>